<protein>
    <submittedName>
        <fullName evidence="3">CSON010194 protein</fullName>
    </submittedName>
</protein>
<gene>
    <name evidence="3" type="primary">CSON010194</name>
</gene>
<dbReference type="AlphaFoldDB" id="A0A336LPN7"/>
<feature type="region of interest" description="Disordered" evidence="1">
    <location>
        <begin position="245"/>
        <end position="291"/>
    </location>
</feature>
<sequence>MAKHSLKMFISAVIVLLSIVHESTGSAIPMWEYLSRDEKMSHLYSMFAKQVQQYCKSIQDIQKPQCKRDLLMYGLGKLQTMNDGHLDTMDPYQRGANDIIWDSMMHGHPMTSHKKQTTAESPIYYPSGNYVHNPLFDEVVPSQKPTNSYALDMELSYDNNNYQEPHHNHLPAPTNLNLQFLQPPPIQSQPKENYLTGPMVIRVHPDGTPVVEDKFKPLPKDDDRDEMTLGRDRLPSMEELAASVPASNGNSQKYASFILPPPPSSRVQPPHNPAKQGYSFRIGTHRSLNSH</sequence>
<reference evidence="3" key="1">
    <citation type="submission" date="2018-07" db="EMBL/GenBank/DDBJ databases">
        <authorList>
            <person name="Quirk P.G."/>
            <person name="Krulwich T.A."/>
        </authorList>
    </citation>
    <scope>NUCLEOTIDE SEQUENCE</scope>
</reference>
<dbReference type="OMA" id="RNEKMSY"/>
<dbReference type="VEuPathDB" id="VectorBase:CSON010194"/>
<evidence type="ECO:0000313" key="3">
    <source>
        <dbReference type="EMBL" id="SSX18539.1"/>
    </source>
</evidence>
<evidence type="ECO:0000256" key="1">
    <source>
        <dbReference type="SAM" id="MobiDB-lite"/>
    </source>
</evidence>
<organism evidence="3">
    <name type="scientific">Culicoides sonorensis</name>
    <name type="common">Biting midge</name>
    <dbReference type="NCBI Taxonomy" id="179676"/>
    <lineage>
        <taxon>Eukaryota</taxon>
        <taxon>Metazoa</taxon>
        <taxon>Ecdysozoa</taxon>
        <taxon>Arthropoda</taxon>
        <taxon>Hexapoda</taxon>
        <taxon>Insecta</taxon>
        <taxon>Pterygota</taxon>
        <taxon>Neoptera</taxon>
        <taxon>Endopterygota</taxon>
        <taxon>Diptera</taxon>
        <taxon>Nematocera</taxon>
        <taxon>Chironomoidea</taxon>
        <taxon>Ceratopogonidae</taxon>
        <taxon>Ceratopogoninae</taxon>
        <taxon>Culicoides</taxon>
        <taxon>Monoculicoides</taxon>
    </lineage>
</organism>
<name>A0A336LPN7_CULSO</name>
<feature type="signal peptide" evidence="2">
    <location>
        <begin position="1"/>
        <end position="25"/>
    </location>
</feature>
<keyword evidence="2" id="KW-0732">Signal</keyword>
<feature type="chain" id="PRO_5016279586" evidence="2">
    <location>
        <begin position="26"/>
        <end position="291"/>
    </location>
</feature>
<accession>A0A336LPN7</accession>
<proteinExistence type="predicted"/>
<evidence type="ECO:0000256" key="2">
    <source>
        <dbReference type="SAM" id="SignalP"/>
    </source>
</evidence>
<feature type="compositionally biased region" description="Polar residues" evidence="1">
    <location>
        <begin position="245"/>
        <end position="254"/>
    </location>
</feature>
<dbReference type="EMBL" id="UFQT01000040">
    <property type="protein sequence ID" value="SSX18539.1"/>
    <property type="molecule type" value="Genomic_DNA"/>
</dbReference>